<evidence type="ECO:0000313" key="3">
    <source>
        <dbReference type="EMBL" id="KAF1808916.1"/>
    </source>
</evidence>
<sequence length="970" mass="109437">MELDKFGCDMRLRGLNILEPNAWKAGHLILSTYAGSQSSLGEIPKRPHGFNMNGKPVDIELNSYALDKIPTKDVYQYDIEIGDGAEKRGFMKTLWDSSEVKQVRSQGGFDDWIWDGNKLAWSTKKLSGVATIAVDPAIAKNQPDRAGREVKHVRIALAKKVDFTNLHAWLGKQADWDIKVLESLTFLDHLMREGPSRRMISAKRNFFPPYWRPASESKVPLTGRISLGKGVEAVKGVYASIRPVLTADLRAHLAVNVDVANTCFFEASEVIPLLGSMLGAKNVDWLIDDFVRNREKWPESRFYKATKRLNKLTITTDMRSNCTRRYIVKRFIASTPDLKTFELKDGTSMTVKQYYRKAYNAHVRELPLIETTRGQFIALEFAKVEPNQRYLYKLDEAQVGSMMRFAATLPNQRFGSIREGIKSLDWQNDSHLRQYGLHISDQPTVTKGRLLEAPDVHFGNGKILGSSAGQGRWRIDGKKFLKPYPGQIPYGVMVFGPDSDPKNPHPAPYQAFFSRMSAIAKAHGLNLPATIPALIRGAPGAGGNNILHAWNESGKKLGVLPKLIFFIVQDRTADLYKIIKRNCDCRFGLASQVLQSAGVMKCQDQYISNVLLKVNSKLGGINSRALKENGFLTKKSQLNMYRPRHSQDSLMIIGADVSHGPPGSEEHSMASITVSKDPQCCNYMGWVNSNGHREEIIRPSNWVKMFKEPVAHWIDLNKGQTPRRLLYVRDGVSEQQYNQVLDIEVNEIKRLFRELNPKYKIPITVLIASKRHHVRFNPKSQAARDKNGNPVPGVLVETGVTHPFEFDWYMNPHSAIKGTCRPIHYHCIYNENNFTGPELQQLIFEHSFQYARATTPVSLFPAVYYAHLAAKRGEAHMNKPFVSSGKKNAHKGPPGGPPKDKVSESASKRSKSKSPESKKGYIDEPSKSPSDFEKQDPNNPTGLVKGDEASDLMKIQHKYHSWYPFTSWYM</sequence>
<dbReference type="InterPro" id="IPR036397">
    <property type="entry name" value="RNaseH_sf"/>
</dbReference>
<evidence type="ECO:0000259" key="2">
    <source>
        <dbReference type="PROSITE" id="PS50822"/>
    </source>
</evidence>
<dbReference type="SUPFAM" id="SSF53098">
    <property type="entry name" value="Ribonuclease H-like"/>
    <property type="match status" value="1"/>
</dbReference>
<dbReference type="Proteomes" id="UP000504638">
    <property type="component" value="Unplaced"/>
</dbReference>
<dbReference type="SMART" id="SM01163">
    <property type="entry name" value="DUF1785"/>
    <property type="match status" value="1"/>
</dbReference>
<dbReference type="Gene3D" id="2.170.260.10">
    <property type="entry name" value="paz domain"/>
    <property type="match status" value="1"/>
</dbReference>
<proteinExistence type="predicted"/>
<dbReference type="AlphaFoldDB" id="A0A6G1FT54"/>
<name>A0A6G1FT54_9PEZI</name>
<reference evidence="5" key="2">
    <citation type="submission" date="2020-04" db="EMBL/GenBank/DDBJ databases">
        <authorList>
            <consortium name="NCBI Genome Project"/>
        </authorList>
    </citation>
    <scope>NUCLEOTIDE SEQUENCE</scope>
    <source>
        <strain evidence="5">CBS 781.70</strain>
    </source>
</reference>
<dbReference type="CDD" id="cd02846">
    <property type="entry name" value="PAZ_argonaute_like"/>
    <property type="match status" value="1"/>
</dbReference>
<dbReference type="RefSeq" id="XP_033530547.1">
    <property type="nucleotide sequence ID" value="XM_033677756.1"/>
</dbReference>
<dbReference type="OrthoDB" id="10252740at2759"/>
<dbReference type="InterPro" id="IPR036085">
    <property type="entry name" value="PAZ_dom_sf"/>
</dbReference>
<organism evidence="3">
    <name type="scientific">Eremomyces bilateralis CBS 781.70</name>
    <dbReference type="NCBI Taxonomy" id="1392243"/>
    <lineage>
        <taxon>Eukaryota</taxon>
        <taxon>Fungi</taxon>
        <taxon>Dikarya</taxon>
        <taxon>Ascomycota</taxon>
        <taxon>Pezizomycotina</taxon>
        <taxon>Dothideomycetes</taxon>
        <taxon>Dothideomycetes incertae sedis</taxon>
        <taxon>Eremomycetales</taxon>
        <taxon>Eremomycetaceae</taxon>
        <taxon>Eremomyces</taxon>
    </lineage>
</organism>
<feature type="domain" description="Piwi" evidence="2">
    <location>
        <begin position="563"/>
        <end position="878"/>
    </location>
</feature>
<protein>
    <submittedName>
        <fullName evidence="3 5">Piwi-domain-containing protein</fullName>
    </submittedName>
</protein>
<dbReference type="SUPFAM" id="SSF101690">
    <property type="entry name" value="PAZ domain"/>
    <property type="match status" value="1"/>
</dbReference>
<reference evidence="3 5" key="1">
    <citation type="submission" date="2020-01" db="EMBL/GenBank/DDBJ databases">
        <authorList>
            <consortium name="DOE Joint Genome Institute"/>
            <person name="Haridas S."/>
            <person name="Albert R."/>
            <person name="Binder M."/>
            <person name="Bloem J."/>
            <person name="Labutti K."/>
            <person name="Salamov A."/>
            <person name="Andreopoulos B."/>
            <person name="Baker S.E."/>
            <person name="Barry K."/>
            <person name="Bills G."/>
            <person name="Bluhm B.H."/>
            <person name="Cannon C."/>
            <person name="Castanera R."/>
            <person name="Culley D.E."/>
            <person name="Daum C."/>
            <person name="Ezra D."/>
            <person name="Gonzalez J.B."/>
            <person name="Henrissat B."/>
            <person name="Kuo A."/>
            <person name="Liang C."/>
            <person name="Lipzen A."/>
            <person name="Lutzoni F."/>
            <person name="Magnuson J."/>
            <person name="Mondo S."/>
            <person name="Nolan M."/>
            <person name="Ohm R."/>
            <person name="Pangilinan J."/>
            <person name="Park H.-J."/>
            <person name="Ramirez L."/>
            <person name="Alfaro M."/>
            <person name="Sun H."/>
            <person name="Tritt A."/>
            <person name="Yoshinaga Y."/>
            <person name="Zwiers L.-H."/>
            <person name="Turgeon B.G."/>
            <person name="Goodwin S.B."/>
            <person name="Spatafora J.W."/>
            <person name="Crous P.W."/>
            <person name="Grigoriev I.V."/>
        </authorList>
    </citation>
    <scope>NUCLEOTIDE SEQUENCE</scope>
    <source>
        <strain evidence="3 5">CBS 781.70</strain>
    </source>
</reference>
<dbReference type="Gene3D" id="3.40.50.2300">
    <property type="match status" value="1"/>
</dbReference>
<dbReference type="PANTHER" id="PTHR22891">
    <property type="entry name" value="EUKARYOTIC TRANSLATION INITIATION FACTOR 2C"/>
    <property type="match status" value="1"/>
</dbReference>
<dbReference type="EMBL" id="ML975177">
    <property type="protein sequence ID" value="KAF1808916.1"/>
    <property type="molecule type" value="Genomic_DNA"/>
</dbReference>
<feature type="region of interest" description="Disordered" evidence="1">
    <location>
        <begin position="879"/>
        <end position="947"/>
    </location>
</feature>
<dbReference type="GO" id="GO:0003723">
    <property type="term" value="F:RNA binding"/>
    <property type="evidence" value="ECO:0007669"/>
    <property type="project" value="InterPro"/>
</dbReference>
<dbReference type="InterPro" id="IPR012337">
    <property type="entry name" value="RNaseH-like_sf"/>
</dbReference>
<feature type="compositionally biased region" description="Basic and acidic residues" evidence="1">
    <location>
        <begin position="898"/>
        <end position="936"/>
    </location>
</feature>
<dbReference type="PROSITE" id="PS50822">
    <property type="entry name" value="PIWI"/>
    <property type="match status" value="1"/>
</dbReference>
<dbReference type="Gene3D" id="3.30.420.10">
    <property type="entry name" value="Ribonuclease H-like superfamily/Ribonuclease H"/>
    <property type="match status" value="1"/>
</dbReference>
<dbReference type="InterPro" id="IPR003100">
    <property type="entry name" value="PAZ_dom"/>
</dbReference>
<dbReference type="GeneID" id="54418326"/>
<dbReference type="Pfam" id="PF02170">
    <property type="entry name" value="PAZ"/>
    <property type="match status" value="1"/>
</dbReference>
<dbReference type="Pfam" id="PF08699">
    <property type="entry name" value="ArgoL1"/>
    <property type="match status" value="1"/>
</dbReference>
<evidence type="ECO:0000313" key="5">
    <source>
        <dbReference type="RefSeq" id="XP_033530547.1"/>
    </source>
</evidence>
<reference evidence="5" key="3">
    <citation type="submission" date="2025-04" db="UniProtKB">
        <authorList>
            <consortium name="RefSeq"/>
        </authorList>
    </citation>
    <scope>IDENTIFICATION</scope>
    <source>
        <strain evidence="5">CBS 781.70</strain>
    </source>
</reference>
<dbReference type="Pfam" id="PF02171">
    <property type="entry name" value="Piwi"/>
    <property type="match status" value="1"/>
</dbReference>
<dbReference type="Pfam" id="PF16488">
    <property type="entry name" value="ArgoL2"/>
    <property type="match status" value="1"/>
</dbReference>
<dbReference type="SMART" id="SM00950">
    <property type="entry name" value="Piwi"/>
    <property type="match status" value="1"/>
</dbReference>
<accession>A0A6G1FT54</accession>
<keyword evidence="4" id="KW-1185">Reference proteome</keyword>
<evidence type="ECO:0000256" key="1">
    <source>
        <dbReference type="SAM" id="MobiDB-lite"/>
    </source>
</evidence>
<dbReference type="InterPro" id="IPR014811">
    <property type="entry name" value="ArgoL1"/>
</dbReference>
<gene>
    <name evidence="3 5" type="ORF">P152DRAFT_442765</name>
</gene>
<dbReference type="InterPro" id="IPR032472">
    <property type="entry name" value="ArgoL2"/>
</dbReference>
<evidence type="ECO:0000313" key="4">
    <source>
        <dbReference type="Proteomes" id="UP000504638"/>
    </source>
</evidence>
<dbReference type="Pfam" id="PF16486">
    <property type="entry name" value="ArgoN"/>
    <property type="match status" value="1"/>
</dbReference>
<dbReference type="InterPro" id="IPR032474">
    <property type="entry name" value="Argonaute_N"/>
</dbReference>
<dbReference type="InterPro" id="IPR003165">
    <property type="entry name" value="Piwi"/>
</dbReference>